<dbReference type="InterPro" id="IPR046347">
    <property type="entry name" value="bZIP_sf"/>
</dbReference>
<dbReference type="CDD" id="cd12193">
    <property type="entry name" value="bZIP_GCN4"/>
    <property type="match status" value="1"/>
</dbReference>
<feature type="region of interest" description="Disordered" evidence="2">
    <location>
        <begin position="22"/>
        <end position="66"/>
    </location>
</feature>
<reference evidence="4 5" key="1">
    <citation type="submission" date="2014-04" db="EMBL/GenBank/DDBJ databases">
        <title>Evolutionary Origins and Diversification of the Mycorrhizal Mutualists.</title>
        <authorList>
            <consortium name="DOE Joint Genome Institute"/>
            <consortium name="Mycorrhizal Genomics Consortium"/>
            <person name="Kohler A."/>
            <person name="Kuo A."/>
            <person name="Nagy L.G."/>
            <person name="Floudas D."/>
            <person name="Copeland A."/>
            <person name="Barry K.W."/>
            <person name="Cichocki N."/>
            <person name="Veneault-Fourrey C."/>
            <person name="LaButti K."/>
            <person name="Lindquist E.A."/>
            <person name="Lipzen A."/>
            <person name="Lundell T."/>
            <person name="Morin E."/>
            <person name="Murat C."/>
            <person name="Riley R."/>
            <person name="Ohm R."/>
            <person name="Sun H."/>
            <person name="Tunlid A."/>
            <person name="Henrissat B."/>
            <person name="Grigoriev I.V."/>
            <person name="Hibbett D.S."/>
            <person name="Martin F."/>
        </authorList>
    </citation>
    <scope>NUCLEOTIDE SEQUENCE [LARGE SCALE GENOMIC DNA]</scope>
    <source>
        <strain evidence="4 5">Koide BX008</strain>
    </source>
</reference>
<dbReference type="PROSITE" id="PS00036">
    <property type="entry name" value="BZIP_BASIC"/>
    <property type="match status" value="1"/>
</dbReference>
<keyword evidence="5" id="KW-1185">Reference proteome</keyword>
<protein>
    <recommendedName>
        <fullName evidence="3">BZIP domain-containing protein</fullName>
    </recommendedName>
</protein>
<feature type="region of interest" description="Disordered" evidence="2">
    <location>
        <begin position="91"/>
        <end position="110"/>
    </location>
</feature>
<keyword evidence="1" id="KW-0175">Coiled coil</keyword>
<evidence type="ECO:0000313" key="4">
    <source>
        <dbReference type="EMBL" id="KIL71137.1"/>
    </source>
</evidence>
<dbReference type="Proteomes" id="UP000054549">
    <property type="component" value="Unassembled WGS sequence"/>
</dbReference>
<evidence type="ECO:0000313" key="5">
    <source>
        <dbReference type="Proteomes" id="UP000054549"/>
    </source>
</evidence>
<dbReference type="STRING" id="946122.A0A0C2X9T1"/>
<evidence type="ECO:0000256" key="2">
    <source>
        <dbReference type="SAM" id="MobiDB-lite"/>
    </source>
</evidence>
<dbReference type="InParanoid" id="A0A0C2X9T1"/>
<name>A0A0C2X9T1_AMAMK</name>
<dbReference type="SUPFAM" id="SSF57959">
    <property type="entry name" value="Leucine zipper domain"/>
    <property type="match status" value="1"/>
</dbReference>
<evidence type="ECO:0000256" key="1">
    <source>
        <dbReference type="SAM" id="Coils"/>
    </source>
</evidence>
<evidence type="ECO:0000259" key="3">
    <source>
        <dbReference type="PROSITE" id="PS00036"/>
    </source>
</evidence>
<organism evidence="4 5">
    <name type="scientific">Amanita muscaria (strain Koide BX008)</name>
    <dbReference type="NCBI Taxonomy" id="946122"/>
    <lineage>
        <taxon>Eukaryota</taxon>
        <taxon>Fungi</taxon>
        <taxon>Dikarya</taxon>
        <taxon>Basidiomycota</taxon>
        <taxon>Agaricomycotina</taxon>
        <taxon>Agaricomycetes</taxon>
        <taxon>Agaricomycetidae</taxon>
        <taxon>Agaricales</taxon>
        <taxon>Pluteineae</taxon>
        <taxon>Amanitaceae</taxon>
        <taxon>Amanita</taxon>
    </lineage>
</organism>
<dbReference type="OrthoDB" id="3060500at2759"/>
<feature type="domain" description="BZIP" evidence="3">
    <location>
        <begin position="118"/>
        <end position="132"/>
    </location>
</feature>
<gene>
    <name evidence="4" type="ORF">M378DRAFT_154609</name>
</gene>
<dbReference type="HOGENOM" id="CLU_1495793_0_0_1"/>
<dbReference type="AlphaFoldDB" id="A0A0C2X9T1"/>
<dbReference type="Gene3D" id="3.30.160.60">
    <property type="entry name" value="Classic Zinc Finger"/>
    <property type="match status" value="1"/>
</dbReference>
<proteinExistence type="predicted"/>
<dbReference type="InterPro" id="IPR004827">
    <property type="entry name" value="bZIP"/>
</dbReference>
<dbReference type="GO" id="GO:0003700">
    <property type="term" value="F:DNA-binding transcription factor activity"/>
    <property type="evidence" value="ECO:0007669"/>
    <property type="project" value="InterPro"/>
</dbReference>
<sequence length="180" mass="20783">MQGTTHPHDNVQCAYASHHDLYYSSSPEADQKPPVDDPYLYTERSQSPLPIDAPTQPRRYLTPSVTSRKGIPAHIYKQFNRCPALSNAIARSSEDEHDQLTEEGSALDPELVQQIMDKRRRNTLSARRSRQKRIKQLQDLEQERNELLKLVHEYRNYILQVQESLKANGIICDLPPFCTQ</sequence>
<feature type="coiled-coil region" evidence="1">
    <location>
        <begin position="130"/>
        <end position="160"/>
    </location>
</feature>
<accession>A0A0C2X9T1</accession>
<dbReference type="EMBL" id="KN818222">
    <property type="protein sequence ID" value="KIL71137.1"/>
    <property type="molecule type" value="Genomic_DNA"/>
</dbReference>